<organism evidence="3 4">
    <name type="scientific">Stygiobacter electus</name>
    <dbReference type="NCBI Taxonomy" id="3032292"/>
    <lineage>
        <taxon>Bacteria</taxon>
        <taxon>Pseudomonadati</taxon>
        <taxon>Ignavibacteriota</taxon>
        <taxon>Ignavibacteria</taxon>
        <taxon>Ignavibacteriales</taxon>
        <taxon>Melioribacteraceae</taxon>
        <taxon>Stygiobacter</taxon>
    </lineage>
</organism>
<dbReference type="PANTHER" id="PTHR43630">
    <property type="entry name" value="POLY-BETA-1,6-N-ACETYL-D-GLUCOSAMINE SYNTHASE"/>
    <property type="match status" value="1"/>
</dbReference>
<dbReference type="Gene3D" id="3.90.550.10">
    <property type="entry name" value="Spore Coat Polysaccharide Biosynthesis Protein SpsA, Chain A"/>
    <property type="match status" value="1"/>
</dbReference>
<reference evidence="3" key="1">
    <citation type="submission" date="2023-03" db="EMBL/GenBank/DDBJ databases">
        <title>Stygiobacter electus gen. nov., sp. nov., facultatively anaerobic thermotolerant bacterium of the class Ignavibacteria from a well of Yessentuki mineral water deposit.</title>
        <authorList>
            <person name="Podosokorskaya O.A."/>
            <person name="Elcheninov A.G."/>
            <person name="Petrova N.F."/>
            <person name="Zavarzina D.G."/>
            <person name="Kublanov I.V."/>
            <person name="Merkel A.Y."/>
        </authorList>
    </citation>
    <scope>NUCLEOTIDE SEQUENCE</scope>
    <source>
        <strain evidence="3">09-Me</strain>
    </source>
</reference>
<dbReference type="InterPro" id="IPR001173">
    <property type="entry name" value="Glyco_trans_2-like"/>
</dbReference>
<dbReference type="EMBL" id="JARGDL010000001">
    <property type="protein sequence ID" value="MDF1610779.1"/>
    <property type="molecule type" value="Genomic_DNA"/>
</dbReference>
<evidence type="ECO:0000313" key="4">
    <source>
        <dbReference type="Proteomes" id="UP001221302"/>
    </source>
</evidence>
<keyword evidence="4" id="KW-1185">Reference proteome</keyword>
<dbReference type="Proteomes" id="UP001221302">
    <property type="component" value="Unassembled WGS sequence"/>
</dbReference>
<evidence type="ECO:0000259" key="2">
    <source>
        <dbReference type="Pfam" id="PF00535"/>
    </source>
</evidence>
<dbReference type="PANTHER" id="PTHR43630:SF2">
    <property type="entry name" value="GLYCOSYLTRANSFERASE"/>
    <property type="match status" value="1"/>
</dbReference>
<dbReference type="AlphaFoldDB" id="A0AAE3NYG7"/>
<sequence length="251" mass="29897">MIKLSAIIIAKDEENNILRCLSSLDNIIDDAVVIIDSRTKDKTFEISKTFSFVNSEVIEWKGYSKTKIYALSKTKYDWVLWIDADEELTPQLQNELKEFKINEPEYDCYDVARRAYFLNKWIKHSGWYPNRIKRLFNKSKIFFDDKDVHEGLIVNGKIGHLKHDLNHYTDPNIFHYLEKLNNYTSLAAEELYNKNKKTSLNDIFLRPLFIFVKMFILRLGFLDGFHGFLLASFSSFYVFTKYVKLWEFYKK</sequence>
<proteinExistence type="inferred from homology"/>
<evidence type="ECO:0000256" key="1">
    <source>
        <dbReference type="ARBA" id="ARBA00038494"/>
    </source>
</evidence>
<evidence type="ECO:0000313" key="3">
    <source>
        <dbReference type="EMBL" id="MDF1610779.1"/>
    </source>
</evidence>
<dbReference type="CDD" id="cd02511">
    <property type="entry name" value="Beta4Glucosyltransferase"/>
    <property type="match status" value="1"/>
</dbReference>
<dbReference type="InterPro" id="IPR029044">
    <property type="entry name" value="Nucleotide-diphossugar_trans"/>
</dbReference>
<feature type="domain" description="Glycosyltransferase 2-like" evidence="2">
    <location>
        <begin position="5"/>
        <end position="139"/>
    </location>
</feature>
<gene>
    <name evidence="3" type="ORF">P0M35_01330</name>
</gene>
<dbReference type="Pfam" id="PF00535">
    <property type="entry name" value="Glycos_transf_2"/>
    <property type="match status" value="1"/>
</dbReference>
<dbReference type="RefSeq" id="WP_321534545.1">
    <property type="nucleotide sequence ID" value="NZ_JARGDL010000001.1"/>
</dbReference>
<dbReference type="SUPFAM" id="SSF53448">
    <property type="entry name" value="Nucleotide-diphospho-sugar transferases"/>
    <property type="match status" value="1"/>
</dbReference>
<name>A0AAE3NYG7_9BACT</name>
<comment type="similarity">
    <text evidence="1">Belongs to the glycosyltransferase 2 family. WaaE/KdtX subfamily.</text>
</comment>
<accession>A0AAE3NYG7</accession>
<comment type="caution">
    <text evidence="3">The sequence shown here is derived from an EMBL/GenBank/DDBJ whole genome shotgun (WGS) entry which is preliminary data.</text>
</comment>
<protein>
    <submittedName>
        <fullName evidence="3">Glycosyltransferase family 2 protein</fullName>
    </submittedName>
</protein>